<dbReference type="Proteomes" id="UP000681340">
    <property type="component" value="Unassembled WGS sequence"/>
</dbReference>
<evidence type="ECO:0000313" key="2">
    <source>
        <dbReference type="Proteomes" id="UP000681340"/>
    </source>
</evidence>
<gene>
    <name evidence="1" type="ORF">Aau02nite_11530</name>
</gene>
<sequence length="373" mass="40188">MLPSAPLAAVVRRFPLLGRPRPACPALTLRFREIEHAVETARDKAEDGMADAAHALNKAALIASDSGMADLARHLCWQHIDAHRRLPRPLTVLEGRYLLEPVLNLARLDLRANDGNTAMHLLKAMFHAVIRGTDLVVSAQTLPTANLVGATSEHRELREWTWLQLIGEGVRALGLAGRWAEAAEHARRYKGIGIHLMEGRQAAIIAHCVAGKLAEGRASLAQSDPTQPWEQEVAACLQIMCTDPTDALMSPYLTAAVARYSARKPMAGYASYHARLGLTIATLAHTISPDVAPELLNRAAEDAIDSADGYAARDVLSFRESIEGITDDQRSNLSRLAAESGLGVGKLPQSSLLRLTTAATDAAAVLKSALSLR</sequence>
<dbReference type="AlphaFoldDB" id="A0A919S7B3"/>
<reference evidence="1" key="1">
    <citation type="submission" date="2021-03" db="EMBL/GenBank/DDBJ databases">
        <title>Whole genome shotgun sequence of Actinoplanes auranticolor NBRC 12245.</title>
        <authorList>
            <person name="Komaki H."/>
            <person name="Tamura T."/>
        </authorList>
    </citation>
    <scope>NUCLEOTIDE SEQUENCE</scope>
    <source>
        <strain evidence="1">NBRC 12245</strain>
    </source>
</reference>
<accession>A0A919S7B3</accession>
<dbReference type="RefSeq" id="WP_246594931.1">
    <property type="nucleotide sequence ID" value="NZ_BAABEA010000038.1"/>
</dbReference>
<dbReference type="EMBL" id="BOQL01000013">
    <property type="protein sequence ID" value="GIM64604.1"/>
    <property type="molecule type" value="Genomic_DNA"/>
</dbReference>
<name>A0A919S7B3_9ACTN</name>
<organism evidence="1 2">
    <name type="scientific">Actinoplanes auranticolor</name>
    <dbReference type="NCBI Taxonomy" id="47988"/>
    <lineage>
        <taxon>Bacteria</taxon>
        <taxon>Bacillati</taxon>
        <taxon>Actinomycetota</taxon>
        <taxon>Actinomycetes</taxon>
        <taxon>Micromonosporales</taxon>
        <taxon>Micromonosporaceae</taxon>
        <taxon>Actinoplanes</taxon>
    </lineage>
</organism>
<keyword evidence="2" id="KW-1185">Reference proteome</keyword>
<evidence type="ECO:0000313" key="1">
    <source>
        <dbReference type="EMBL" id="GIM64604.1"/>
    </source>
</evidence>
<protein>
    <submittedName>
        <fullName evidence="1">Uncharacterized protein</fullName>
    </submittedName>
</protein>
<proteinExistence type="predicted"/>
<comment type="caution">
    <text evidence="1">The sequence shown here is derived from an EMBL/GenBank/DDBJ whole genome shotgun (WGS) entry which is preliminary data.</text>
</comment>